<dbReference type="SUPFAM" id="SSF53901">
    <property type="entry name" value="Thiolase-like"/>
    <property type="match status" value="2"/>
</dbReference>
<evidence type="ECO:0000313" key="7">
    <source>
        <dbReference type="EMBL" id="MDR7090639.1"/>
    </source>
</evidence>
<dbReference type="SMART" id="SM00825">
    <property type="entry name" value="PKS_KS"/>
    <property type="match status" value="1"/>
</dbReference>
<dbReference type="Gene3D" id="3.40.47.10">
    <property type="match status" value="2"/>
</dbReference>
<evidence type="ECO:0000259" key="6">
    <source>
        <dbReference type="PROSITE" id="PS52004"/>
    </source>
</evidence>
<comment type="caution">
    <text evidence="7">The sequence shown here is derived from an EMBL/GenBank/DDBJ whole genome shotgun (WGS) entry which is preliminary data.</text>
</comment>
<name>A0ABU1UZN3_9GAMM</name>
<keyword evidence="8" id="KW-1185">Reference proteome</keyword>
<reference evidence="7 8" key="1">
    <citation type="submission" date="2023-07" db="EMBL/GenBank/DDBJ databases">
        <title>Sorghum-associated microbial communities from plants grown in Nebraska, USA.</title>
        <authorList>
            <person name="Schachtman D."/>
        </authorList>
    </citation>
    <scope>NUCLEOTIDE SEQUENCE [LARGE SCALE GENOMIC DNA]</scope>
    <source>
        <strain evidence="7 8">BE190</strain>
    </source>
</reference>
<dbReference type="GO" id="GO:0004315">
    <property type="term" value="F:3-oxoacyl-[acyl-carrier-protein] synthase activity"/>
    <property type="evidence" value="ECO:0007669"/>
    <property type="project" value="UniProtKB-EC"/>
</dbReference>
<dbReference type="Pfam" id="PF02801">
    <property type="entry name" value="Ketoacyl-synt_C"/>
    <property type="match status" value="1"/>
</dbReference>
<dbReference type="PROSITE" id="PS52004">
    <property type="entry name" value="KS3_2"/>
    <property type="match status" value="1"/>
</dbReference>
<organism evidence="7 8">
    <name type="scientific">Cellvibrio fibrivorans</name>
    <dbReference type="NCBI Taxonomy" id="126350"/>
    <lineage>
        <taxon>Bacteria</taxon>
        <taxon>Pseudomonadati</taxon>
        <taxon>Pseudomonadota</taxon>
        <taxon>Gammaproteobacteria</taxon>
        <taxon>Cellvibrionales</taxon>
        <taxon>Cellvibrionaceae</taxon>
        <taxon>Cellvibrio</taxon>
    </lineage>
</organism>
<keyword evidence="3 5" id="KW-0808">Transferase</keyword>
<evidence type="ECO:0000313" key="8">
    <source>
        <dbReference type="Proteomes" id="UP001253595"/>
    </source>
</evidence>
<keyword evidence="4 7" id="KW-0012">Acyltransferase</keyword>
<accession>A0ABU1UZN3</accession>
<dbReference type="Pfam" id="PF00109">
    <property type="entry name" value="ketoacyl-synt"/>
    <property type="match status" value="1"/>
</dbReference>
<sequence length="426" mass="45383">MANVSTDIFITGAGCLLPGCNNPADLWQRLLEKKCATVPYTSEDITTQIISWFGHISPDQAATALAAVPFKLRRYATPASQWGIKATVDALTNAQLDLACIAPERIGLFTAQGDYSYPSLPSFTAGVGKAIEQNNLNLPALTNEFLNNRGMDAFLSIKGLSNNSLAIASLAFGTRGDCGAYVQNKSATIAALRSAVMSLRYGYSDVALVICTGTYNEALTLTELYQQNLLSPAQQGAASQRPFDQQADGSILGEGAIALILETRAHAQKRNVAGLAKIDGIGNKTAFSTVDQHNNYHHCAQKLLQKAGLELDSVDAIVATGAGGKKADQQEVVQLEQLLNGKAIPVTCASAITGNLPACPLDMLTALQMLQHQKIPAIANLTNPIGHQLHLVQKESLTQPVQRVLTLNRCYTGFNSAVVLSSPSYQ</sequence>
<dbReference type="InterPro" id="IPR016039">
    <property type="entry name" value="Thiolase-like"/>
</dbReference>
<evidence type="ECO:0000256" key="2">
    <source>
        <dbReference type="ARBA" id="ARBA00008467"/>
    </source>
</evidence>
<dbReference type="PROSITE" id="PS50896">
    <property type="entry name" value="LISH"/>
    <property type="match status" value="1"/>
</dbReference>
<dbReference type="RefSeq" id="WP_310073119.1">
    <property type="nucleotide sequence ID" value="NZ_JAVDVX010000004.1"/>
</dbReference>
<evidence type="ECO:0000256" key="1">
    <source>
        <dbReference type="ARBA" id="ARBA00005189"/>
    </source>
</evidence>
<dbReference type="InterPro" id="IPR006594">
    <property type="entry name" value="LisH"/>
</dbReference>
<proteinExistence type="inferred from homology"/>
<gene>
    <name evidence="7" type="ORF">J2X05_002663</name>
</gene>
<dbReference type="InterPro" id="IPR020841">
    <property type="entry name" value="PKS_Beta-ketoAc_synthase_dom"/>
</dbReference>
<evidence type="ECO:0000256" key="3">
    <source>
        <dbReference type="ARBA" id="ARBA00022679"/>
    </source>
</evidence>
<dbReference type="Proteomes" id="UP001253595">
    <property type="component" value="Unassembled WGS sequence"/>
</dbReference>
<evidence type="ECO:0000256" key="4">
    <source>
        <dbReference type="ARBA" id="ARBA00023315"/>
    </source>
</evidence>
<dbReference type="PANTHER" id="PTHR11712">
    <property type="entry name" value="POLYKETIDE SYNTHASE-RELATED"/>
    <property type="match status" value="1"/>
</dbReference>
<comment type="similarity">
    <text evidence="2 5">Belongs to the thiolase-like superfamily. Beta-ketoacyl-ACP synthases family.</text>
</comment>
<evidence type="ECO:0000256" key="5">
    <source>
        <dbReference type="RuleBase" id="RU003694"/>
    </source>
</evidence>
<feature type="domain" description="Ketosynthase family 3 (KS3)" evidence="6">
    <location>
        <begin position="5"/>
        <end position="422"/>
    </location>
</feature>
<dbReference type="InterPro" id="IPR000794">
    <property type="entry name" value="Beta-ketoacyl_synthase"/>
</dbReference>
<dbReference type="InterPro" id="IPR014030">
    <property type="entry name" value="Ketoacyl_synth_N"/>
</dbReference>
<dbReference type="EMBL" id="JAVDVX010000004">
    <property type="protein sequence ID" value="MDR7090639.1"/>
    <property type="molecule type" value="Genomic_DNA"/>
</dbReference>
<protein>
    <submittedName>
        <fullName evidence="7">3-oxoacyl-[acyl-carrier-protein] synthase II</fullName>
        <ecNumber evidence="7">2.3.1.179</ecNumber>
    </submittedName>
</protein>
<dbReference type="InterPro" id="IPR014031">
    <property type="entry name" value="Ketoacyl_synth_C"/>
</dbReference>
<comment type="pathway">
    <text evidence="1">Lipid metabolism.</text>
</comment>
<dbReference type="EC" id="2.3.1.179" evidence="7"/>
<dbReference type="PANTHER" id="PTHR11712:SF322">
    <property type="entry name" value="POLYKETIDE BETA-KETOACYL SYNTHASE 2-RELATED"/>
    <property type="match status" value="1"/>
</dbReference>